<evidence type="ECO:0000256" key="6">
    <source>
        <dbReference type="ARBA" id="ARBA00022741"/>
    </source>
</evidence>
<sequence length="1290" mass="145150">MPVKGGYDKLPNNQEEPSREKPGLMSLLSFHWISETFKTGNCRPLEKSDLLPNDEDNKTKALTEKLLNLWSNEKQMRQRCSKKPRLWLCVCKLFHMKDIFTIIFLSIADVICRILRPLLLGIILSNLTSQNQDKPIMYACAVLLGVTSMGRNISTHLRSWIAERYGAKLCCALKGIMYTKVTLVGHRTLQEFQEGHVIDLLSNDLQRMELAPRWFFDMILFVFFTPVVLYLFLNLFHWEALAGILFFPALIPYYFFVSFVVGKLRRQTAEVTDKRIALMNELVSGIRAVKTQAWEQNYEEKVKVIRRQEISKIREKSLAISTIEAMVFCTASSAAFISVLCLLKSNWHLTPAKAFMLLSFMNLSKDTFSIFLGKGFQSVFEAIVSLTRIEEFLLLEDLPSLYSDVQVSNSFVENGDMLESDDKTSKTLLREKKEPSKANKNESDLATEMENKNQDLLSQNSEEALVVSSLSYKMSEGGDKYILEDISFVTPRSTLTAICGQVGSGKSTLLCAIAGQLNLSSGTVQFPRPLVYVPQVPWLFSGTIKENILFSAPYNPEWYSTVVEACALKEDIELFPDADETIIGQKGVALSGGQKARVSLARAVYSCADVYVLDDPLSAVDHKVGDQIFEKCICGLLDDKITVLVSHHSRYLQKADQIVVLDNGRVKEILTPKLNQTNGADDILSNSVIAEFEDEDSPHSKSLSEKSQGLEIPEEDREIGNLSFRLYWDYFRSGLHPVLLIGLIVLSLLIQPALIFPDIWLSRLSKKTLKQQQKFDNLVIYSSAIAVSLLLATIRVALFFLVTLRASERLHNKMVKAVLHAKLLFFDTNPTGRILNRFSRDIGCLDEQLPQFSIICIQYLLFVLSGALIPAFANPWLLLVLFPISVVFGLFTRYYLKTSRELKRLESICRSPVFSHFSETMAGLDTIRTRGMEEEFVEEFYRHQDMHNQAFIMVFESSRWFSLRVDSLCVIFLMCVALASVGLAMDPAIAGLSLTYVMESLGTAQFGTRYFSEVENFMTSVERVMTYANLEPEPGYKTEALPPTNWPRDGNVTFRDVTMTYYEGGPQVLKEMSFSIEGKSRIGVVGRTGAGKSSVVAALLRMPDAQGDVIIDGMRINDINLQASRRCISVLGQVPTLFSGSLRRNIDPMDQHEDANVWAALEDVQLKLFVEGLSGQLDYELLERGANLSVGERQLVCLARTLMQNNRIVILDEPTAHVDPITEQTIWKTVHEKLKNCTVITIAHRLDTIKDCDMVLVVREGEVAEFGTFDSLVGMEGGVLAGIVQTAKDS</sequence>
<dbReference type="PANTHER" id="PTHR24223:SF456">
    <property type="entry name" value="MULTIDRUG RESISTANCE-ASSOCIATED PROTEIN LETHAL(2)03659"/>
    <property type="match status" value="1"/>
</dbReference>
<dbReference type="PROSITE" id="PS00211">
    <property type="entry name" value="ABC_TRANSPORTER_1"/>
    <property type="match status" value="2"/>
</dbReference>
<organism evidence="14 15">
    <name type="scientific">Acropora cervicornis</name>
    <name type="common">Staghorn coral</name>
    <dbReference type="NCBI Taxonomy" id="6130"/>
    <lineage>
        <taxon>Eukaryota</taxon>
        <taxon>Metazoa</taxon>
        <taxon>Cnidaria</taxon>
        <taxon>Anthozoa</taxon>
        <taxon>Hexacorallia</taxon>
        <taxon>Scleractinia</taxon>
        <taxon>Astrocoeniina</taxon>
        <taxon>Acroporidae</taxon>
        <taxon>Acropora</taxon>
    </lineage>
</organism>
<feature type="region of interest" description="Disordered" evidence="10">
    <location>
        <begin position="416"/>
        <end position="445"/>
    </location>
</feature>
<feature type="transmembrane region" description="Helical" evidence="11">
    <location>
        <begin position="780"/>
        <end position="804"/>
    </location>
</feature>
<evidence type="ECO:0000256" key="8">
    <source>
        <dbReference type="ARBA" id="ARBA00022989"/>
    </source>
</evidence>
<evidence type="ECO:0000256" key="9">
    <source>
        <dbReference type="ARBA" id="ARBA00023136"/>
    </source>
</evidence>
<keyword evidence="9 11" id="KW-0472">Membrane</keyword>
<feature type="transmembrane region" description="Helical" evidence="11">
    <location>
        <begin position="214"/>
        <end position="235"/>
    </location>
</feature>
<keyword evidence="15" id="KW-1185">Reference proteome</keyword>
<reference evidence="14" key="1">
    <citation type="journal article" date="2023" name="G3 (Bethesda)">
        <title>Whole genome assembly and annotation of the endangered Caribbean coral Acropora cervicornis.</title>
        <authorList>
            <person name="Selwyn J.D."/>
            <person name="Vollmer S.V."/>
        </authorList>
    </citation>
    <scope>NUCLEOTIDE SEQUENCE</scope>
    <source>
        <strain evidence="14">K2</strain>
    </source>
</reference>
<evidence type="ECO:0000256" key="3">
    <source>
        <dbReference type="ARBA" id="ARBA00022448"/>
    </source>
</evidence>
<feature type="transmembrane region" description="Helical" evidence="11">
    <location>
        <begin position="102"/>
        <end position="124"/>
    </location>
</feature>
<comment type="subcellular location">
    <subcellularLocation>
        <location evidence="1">Membrane</location>
        <topology evidence="1">Multi-pass membrane protein</topology>
    </subcellularLocation>
</comment>
<feature type="transmembrane region" description="Helical" evidence="11">
    <location>
        <begin position="738"/>
        <end position="760"/>
    </location>
</feature>
<dbReference type="FunFam" id="3.40.50.300:FF:000163">
    <property type="entry name" value="Multidrug resistance-associated protein member 4"/>
    <property type="match status" value="1"/>
</dbReference>
<evidence type="ECO:0000313" key="15">
    <source>
        <dbReference type="Proteomes" id="UP001249851"/>
    </source>
</evidence>
<feature type="transmembrane region" description="Helical" evidence="11">
    <location>
        <begin position="875"/>
        <end position="896"/>
    </location>
</feature>
<dbReference type="GO" id="GO:0005524">
    <property type="term" value="F:ATP binding"/>
    <property type="evidence" value="ECO:0007669"/>
    <property type="project" value="UniProtKB-KW"/>
</dbReference>
<evidence type="ECO:0000313" key="14">
    <source>
        <dbReference type="EMBL" id="KAK2560012.1"/>
    </source>
</evidence>
<gene>
    <name evidence="14" type="ORF">P5673_017597</name>
</gene>
<feature type="compositionally biased region" description="Basic and acidic residues" evidence="10">
    <location>
        <begin position="420"/>
        <end position="445"/>
    </location>
</feature>
<dbReference type="InterPro" id="IPR011527">
    <property type="entry name" value="ABC1_TM_dom"/>
</dbReference>
<proteinExistence type="inferred from homology"/>
<dbReference type="InterPro" id="IPR050173">
    <property type="entry name" value="ABC_transporter_C-like"/>
</dbReference>
<dbReference type="InterPro" id="IPR044726">
    <property type="entry name" value="ABCC_6TM_D2"/>
</dbReference>
<feature type="transmembrane region" description="Helical" evidence="11">
    <location>
        <begin position="241"/>
        <end position="261"/>
    </location>
</feature>
<feature type="transmembrane region" description="Helical" evidence="11">
    <location>
        <begin position="317"/>
        <end position="340"/>
    </location>
</feature>
<evidence type="ECO:0000256" key="5">
    <source>
        <dbReference type="ARBA" id="ARBA00022737"/>
    </source>
</evidence>
<comment type="similarity">
    <text evidence="2">Belongs to the ABC transporter superfamily. ABCC family. Conjugate transporter (TC 3.A.1.208) subfamily.</text>
</comment>
<dbReference type="PROSITE" id="PS50893">
    <property type="entry name" value="ABC_TRANSPORTER_2"/>
    <property type="match status" value="2"/>
</dbReference>
<dbReference type="Pfam" id="PF00664">
    <property type="entry name" value="ABC_membrane"/>
    <property type="match status" value="2"/>
</dbReference>
<feature type="domain" description="ABC transmembrane type-1" evidence="13">
    <location>
        <begin position="741"/>
        <end position="1016"/>
    </location>
</feature>
<evidence type="ECO:0000256" key="2">
    <source>
        <dbReference type="ARBA" id="ARBA00009726"/>
    </source>
</evidence>
<dbReference type="Proteomes" id="UP001249851">
    <property type="component" value="Unassembled WGS sequence"/>
</dbReference>
<dbReference type="SUPFAM" id="SSF52540">
    <property type="entry name" value="P-loop containing nucleoside triphosphate hydrolases"/>
    <property type="match status" value="2"/>
</dbReference>
<dbReference type="FunFam" id="1.20.1560.10:FF:000014">
    <property type="entry name" value="Multidrug resistance-associated protein member 4"/>
    <property type="match status" value="1"/>
</dbReference>
<dbReference type="CDD" id="cd03244">
    <property type="entry name" value="ABCC_MRP_domain2"/>
    <property type="match status" value="1"/>
</dbReference>
<dbReference type="CDD" id="cd18579">
    <property type="entry name" value="ABC_6TM_ABCC_D1"/>
    <property type="match status" value="1"/>
</dbReference>
<dbReference type="CDD" id="cd18580">
    <property type="entry name" value="ABC_6TM_ABCC_D2"/>
    <property type="match status" value="1"/>
</dbReference>
<keyword evidence="5" id="KW-0677">Repeat</keyword>
<protein>
    <submittedName>
        <fullName evidence="14">ATP-binding cassette subfamily C member 4</fullName>
    </submittedName>
</protein>
<dbReference type="GO" id="GO:0140359">
    <property type="term" value="F:ABC-type transporter activity"/>
    <property type="evidence" value="ECO:0007669"/>
    <property type="project" value="InterPro"/>
</dbReference>
<dbReference type="InterPro" id="IPR003593">
    <property type="entry name" value="AAA+_ATPase"/>
</dbReference>
<dbReference type="CDD" id="cd03250">
    <property type="entry name" value="ABCC_MRP_domain1"/>
    <property type="match status" value="1"/>
</dbReference>
<keyword evidence="7 14" id="KW-0067">ATP-binding</keyword>
<dbReference type="InterPro" id="IPR044746">
    <property type="entry name" value="ABCC_6TM_D1"/>
</dbReference>
<feature type="domain" description="ABC transporter" evidence="12">
    <location>
        <begin position="465"/>
        <end position="688"/>
    </location>
</feature>
<evidence type="ECO:0000259" key="12">
    <source>
        <dbReference type="PROSITE" id="PS50893"/>
    </source>
</evidence>
<evidence type="ECO:0000259" key="13">
    <source>
        <dbReference type="PROSITE" id="PS50929"/>
    </source>
</evidence>
<dbReference type="Gene3D" id="1.20.1560.10">
    <property type="entry name" value="ABC transporter type 1, transmembrane domain"/>
    <property type="match status" value="2"/>
</dbReference>
<feature type="region of interest" description="Disordered" evidence="10">
    <location>
        <begin position="1"/>
        <end position="21"/>
    </location>
</feature>
<dbReference type="InterPro" id="IPR027417">
    <property type="entry name" value="P-loop_NTPase"/>
</dbReference>
<feature type="domain" description="ABC transporter" evidence="12">
    <location>
        <begin position="1052"/>
        <end position="1285"/>
    </location>
</feature>
<keyword evidence="3" id="KW-0813">Transport</keyword>
<dbReference type="InterPro" id="IPR003439">
    <property type="entry name" value="ABC_transporter-like_ATP-bd"/>
</dbReference>
<evidence type="ECO:0000256" key="7">
    <source>
        <dbReference type="ARBA" id="ARBA00022840"/>
    </source>
</evidence>
<evidence type="ECO:0000256" key="1">
    <source>
        <dbReference type="ARBA" id="ARBA00004141"/>
    </source>
</evidence>
<dbReference type="GO" id="GO:0016887">
    <property type="term" value="F:ATP hydrolysis activity"/>
    <property type="evidence" value="ECO:0007669"/>
    <property type="project" value="InterPro"/>
</dbReference>
<evidence type="ECO:0000256" key="4">
    <source>
        <dbReference type="ARBA" id="ARBA00022692"/>
    </source>
</evidence>
<dbReference type="GO" id="GO:0016020">
    <property type="term" value="C:membrane"/>
    <property type="evidence" value="ECO:0007669"/>
    <property type="project" value="UniProtKB-SubCell"/>
</dbReference>
<feature type="transmembrane region" description="Helical" evidence="11">
    <location>
        <begin position="965"/>
        <end position="985"/>
    </location>
</feature>
<dbReference type="PROSITE" id="PS50929">
    <property type="entry name" value="ABC_TM1F"/>
    <property type="match status" value="2"/>
</dbReference>
<dbReference type="SUPFAM" id="SSF90123">
    <property type="entry name" value="ABC transporter transmembrane region"/>
    <property type="match status" value="2"/>
</dbReference>
<comment type="caution">
    <text evidence="14">The sequence shown here is derived from an EMBL/GenBank/DDBJ whole genome shotgun (WGS) entry which is preliminary data.</text>
</comment>
<dbReference type="Gene3D" id="3.40.50.300">
    <property type="entry name" value="P-loop containing nucleotide triphosphate hydrolases"/>
    <property type="match status" value="2"/>
</dbReference>
<dbReference type="InterPro" id="IPR017871">
    <property type="entry name" value="ABC_transporter-like_CS"/>
</dbReference>
<dbReference type="FunFam" id="3.40.50.300:FF:000973">
    <property type="entry name" value="Multidrug resistance-associated protein 4"/>
    <property type="match status" value="1"/>
</dbReference>
<keyword evidence="8 11" id="KW-1133">Transmembrane helix</keyword>
<name>A0AAD9V3Q7_ACRCE</name>
<evidence type="ECO:0000256" key="11">
    <source>
        <dbReference type="SAM" id="Phobius"/>
    </source>
</evidence>
<accession>A0AAD9V3Q7</accession>
<dbReference type="EMBL" id="JARQWQ010000038">
    <property type="protein sequence ID" value="KAK2560012.1"/>
    <property type="molecule type" value="Genomic_DNA"/>
</dbReference>
<keyword evidence="6" id="KW-0547">Nucleotide-binding</keyword>
<feature type="domain" description="ABC transmembrane type-1" evidence="13">
    <location>
        <begin position="100"/>
        <end position="362"/>
    </location>
</feature>
<dbReference type="InterPro" id="IPR036640">
    <property type="entry name" value="ABC1_TM_sf"/>
</dbReference>
<dbReference type="Pfam" id="PF00005">
    <property type="entry name" value="ABC_tran"/>
    <property type="match status" value="2"/>
</dbReference>
<dbReference type="PANTHER" id="PTHR24223">
    <property type="entry name" value="ATP-BINDING CASSETTE SUB-FAMILY C"/>
    <property type="match status" value="1"/>
</dbReference>
<evidence type="ECO:0000256" key="10">
    <source>
        <dbReference type="SAM" id="MobiDB-lite"/>
    </source>
</evidence>
<dbReference type="SMART" id="SM00382">
    <property type="entry name" value="AAA"/>
    <property type="match status" value="2"/>
</dbReference>
<reference evidence="14" key="2">
    <citation type="journal article" date="2023" name="Science">
        <title>Genomic signatures of disease resistance in endangered staghorn corals.</title>
        <authorList>
            <person name="Vollmer S.V."/>
            <person name="Selwyn J.D."/>
            <person name="Despard B.A."/>
            <person name="Roesel C.L."/>
        </authorList>
    </citation>
    <scope>NUCLEOTIDE SEQUENCE</scope>
    <source>
        <strain evidence="14">K2</strain>
    </source>
</reference>
<keyword evidence="4 11" id="KW-0812">Transmembrane</keyword>